<dbReference type="InterPro" id="IPR014819">
    <property type="entry name" value="PriCT_2"/>
</dbReference>
<dbReference type="PROSITE" id="PS51206">
    <property type="entry name" value="SF3_HELICASE_1"/>
    <property type="match status" value="1"/>
</dbReference>
<protein>
    <recommendedName>
        <fullName evidence="5">SF3 helicase domain-containing protein</fullName>
    </recommendedName>
</protein>
<dbReference type="NCBIfam" id="TIGR01613">
    <property type="entry name" value="primase_Cterm"/>
    <property type="match status" value="1"/>
</dbReference>
<dbReference type="Pfam" id="PF08707">
    <property type="entry name" value="PriCT_2"/>
    <property type="match status" value="1"/>
</dbReference>
<dbReference type="PANTHER" id="PTHR35372:SF2">
    <property type="entry name" value="SF3 HELICASE DOMAIN-CONTAINING PROTEIN"/>
    <property type="match status" value="1"/>
</dbReference>
<dbReference type="InterPro" id="IPR051620">
    <property type="entry name" value="ORF904-like_C"/>
</dbReference>
<feature type="region of interest" description="Disordered" evidence="4">
    <location>
        <begin position="239"/>
        <end position="263"/>
    </location>
</feature>
<dbReference type="GO" id="GO:0016817">
    <property type="term" value="F:hydrolase activity, acting on acid anhydrides"/>
    <property type="evidence" value="ECO:0007669"/>
    <property type="project" value="InterPro"/>
</dbReference>
<dbReference type="Pfam" id="PF23162">
    <property type="entry name" value="AEP_C962R"/>
    <property type="match status" value="1"/>
</dbReference>
<accession>A0A6C0AJU5</accession>
<evidence type="ECO:0000313" key="6">
    <source>
        <dbReference type="EMBL" id="QHS79605.1"/>
    </source>
</evidence>
<dbReference type="InterPro" id="IPR014818">
    <property type="entry name" value="Phage/plasmid_primase_P4_C"/>
</dbReference>
<evidence type="ECO:0000256" key="1">
    <source>
        <dbReference type="ARBA" id="ARBA00022741"/>
    </source>
</evidence>
<reference evidence="6" key="1">
    <citation type="journal article" date="2020" name="Nature">
        <title>Giant virus diversity and host interactions through global metagenomics.</title>
        <authorList>
            <person name="Schulz F."/>
            <person name="Roux S."/>
            <person name="Paez-Espino D."/>
            <person name="Jungbluth S."/>
            <person name="Walsh D.A."/>
            <person name="Denef V.J."/>
            <person name="McMahon K.D."/>
            <person name="Konstantinidis K.T."/>
            <person name="Eloe-Fadrosh E.A."/>
            <person name="Kyrpides N.C."/>
            <person name="Woyke T."/>
        </authorList>
    </citation>
    <scope>NUCLEOTIDE SEQUENCE</scope>
    <source>
        <strain evidence="6">GVMAG-S-1035303-20</strain>
    </source>
</reference>
<organism evidence="6">
    <name type="scientific">viral metagenome</name>
    <dbReference type="NCBI Taxonomy" id="1070528"/>
    <lineage>
        <taxon>unclassified sequences</taxon>
        <taxon>metagenomes</taxon>
        <taxon>organismal metagenomes</taxon>
    </lineage>
</organism>
<sequence length="897" mass="103392">MAAPGGLLNFLEKKKVTGAGELHTHQTLPPAPAKFFIGDDDLQEFYELYHEYVATWNNKIPLVESPHPALGLCKVDLDFLYEPGTTANLHTREQIVKFSTEYVKTLKTFLDSPDPVEVYVMEKKLPVKKEKGMGGGVHIMVPAMRTNKYIEMAVRDIMLTKMSTIFENLPLKEKEWSKVYDKAVAQRSSGLIMYGAAKPGGLPYLVAYRVMVTGDEAVVDESPVPFTIDLLRKLDIRERDPTKETPMTEEGKKQYGDLPDTSLENVRISGGRAIAPARGRPQERRIPGSRESSPNNIVIRPLSQEEIQNIREHVANLADHRTTDYNEWIEVGMCLKNIHPELYDEFEEFSRRSDQFNARECIAKWNSFGFRNHGQKIGMGSLFFWSKMDNFEEYKKIEERNVLRKIDASKSGAEYDVASVVHSQFRDEYKCVNFGKNVWYRYIGHVWVELDKGVQLQQELSVTIFKLYIRRAGYYGQKIIDGEACQAKDPKACGCSYCKDLMMQQDLMKVAIQLKKTAFKSNVMRECQELFLDEQFTKKIDENRTLLACANGVFDMDKCEFRDGKPEDYVSFSTNLDYDKDRSYKDFREWKEIEDFMHKIFPIKRVREYQIRHLARCLNGHGNQKFHTWTGVGSNGKSMLICLMESALGDYACKVPISLLTQGRGKSGGASPEVVRLKGRRFVTMQEPDESVPLNTGLMKELTSSEKIITRDLYAGSKSMIEFELQAKLHLACNDKPKINTNDQGTWRRFVVINFISKFVADPKGPNEYKMDMLIERKVKSDEWGKCFLAFLIQTYKAHANDELVPPAEILEYTNEYREESNAIMKFINEYTRVAVDGEEIVPVRRPTLSDKFKQWWETNRGTRDWSIQGMLKEIETKYGKYTYGGWTTFQIRNDVD</sequence>
<feature type="domain" description="SF3 helicase" evidence="5">
    <location>
        <begin position="591"/>
        <end position="768"/>
    </location>
</feature>
<dbReference type="InterPro" id="IPR056443">
    <property type="entry name" value="AEP_C962R"/>
</dbReference>
<evidence type="ECO:0000256" key="3">
    <source>
        <dbReference type="ARBA" id="ARBA00022840"/>
    </source>
</evidence>
<evidence type="ECO:0000256" key="4">
    <source>
        <dbReference type="SAM" id="MobiDB-lite"/>
    </source>
</evidence>
<keyword evidence="2" id="KW-0378">Hydrolase</keyword>
<dbReference type="GO" id="GO:0005524">
    <property type="term" value="F:ATP binding"/>
    <property type="evidence" value="ECO:0007669"/>
    <property type="project" value="UniProtKB-KW"/>
</dbReference>
<feature type="region of interest" description="Disordered" evidence="4">
    <location>
        <begin position="276"/>
        <end position="296"/>
    </location>
</feature>
<dbReference type="EMBL" id="MN740650">
    <property type="protein sequence ID" value="QHS79605.1"/>
    <property type="molecule type" value="Genomic_DNA"/>
</dbReference>
<dbReference type="InterPro" id="IPR027417">
    <property type="entry name" value="P-loop_NTPase"/>
</dbReference>
<dbReference type="InterPro" id="IPR006500">
    <property type="entry name" value="Helicase_put_C_phage/plasmid"/>
</dbReference>
<dbReference type="InterPro" id="IPR014015">
    <property type="entry name" value="Helicase_SF3_DNA-vir"/>
</dbReference>
<keyword evidence="3" id="KW-0067">ATP-binding</keyword>
<dbReference type="Pfam" id="PF08706">
    <property type="entry name" value="D5_N"/>
    <property type="match status" value="1"/>
</dbReference>
<keyword evidence="1" id="KW-0547">Nucleotide-binding</keyword>
<evidence type="ECO:0000259" key="5">
    <source>
        <dbReference type="PROSITE" id="PS51206"/>
    </source>
</evidence>
<proteinExistence type="predicted"/>
<evidence type="ECO:0000256" key="2">
    <source>
        <dbReference type="ARBA" id="ARBA00022801"/>
    </source>
</evidence>
<dbReference type="Gene3D" id="3.40.50.300">
    <property type="entry name" value="P-loop containing nucleotide triphosphate hydrolases"/>
    <property type="match status" value="1"/>
</dbReference>
<dbReference type="PANTHER" id="PTHR35372">
    <property type="entry name" value="ATP BINDING PROTEIN-RELATED"/>
    <property type="match status" value="1"/>
</dbReference>
<name>A0A6C0AJU5_9ZZZZ</name>
<dbReference type="AlphaFoldDB" id="A0A6C0AJU5"/>